<feature type="transmembrane region" description="Helical" evidence="1">
    <location>
        <begin position="296"/>
        <end position="318"/>
    </location>
</feature>
<name>A0A7W1YFJ0_9LIST</name>
<reference evidence="2 3" key="1">
    <citation type="submission" date="2020-08" db="EMBL/GenBank/DDBJ databases">
        <title>Listeria ohnekaius sp. nov. and Listeria portnoyii sp. nov. isolated from non-agricultural and natural environments.</title>
        <authorList>
            <person name="Weller D."/>
            <person name="Belias A.M."/>
            <person name="Liao J."/>
            <person name="Guo S."/>
            <person name="Orsi R.H."/>
            <person name="Wiedmann M."/>
        </authorList>
    </citation>
    <scope>NUCLEOTIDE SEQUENCE [LARGE SCALE GENOMIC DNA]</scope>
    <source>
        <strain evidence="2 3">FSL W9-0585</strain>
    </source>
</reference>
<organism evidence="2 3">
    <name type="scientific">Listeria rustica</name>
    <dbReference type="NCBI Taxonomy" id="2713503"/>
    <lineage>
        <taxon>Bacteria</taxon>
        <taxon>Bacillati</taxon>
        <taxon>Bacillota</taxon>
        <taxon>Bacilli</taxon>
        <taxon>Bacillales</taxon>
        <taxon>Listeriaceae</taxon>
        <taxon>Listeria</taxon>
    </lineage>
</organism>
<feature type="transmembrane region" description="Helical" evidence="1">
    <location>
        <begin position="353"/>
        <end position="374"/>
    </location>
</feature>
<keyword evidence="1" id="KW-0812">Transmembrane</keyword>
<dbReference type="RefSeq" id="WP_181675844.1">
    <property type="nucleotide sequence ID" value="NZ_JABJVM010000003.1"/>
</dbReference>
<comment type="caution">
    <text evidence="2">The sequence shown here is derived from an EMBL/GenBank/DDBJ whole genome shotgun (WGS) entry which is preliminary data.</text>
</comment>
<protein>
    <submittedName>
        <fullName evidence="2">Uncharacterized protein</fullName>
    </submittedName>
</protein>
<evidence type="ECO:0000256" key="1">
    <source>
        <dbReference type="SAM" id="Phobius"/>
    </source>
</evidence>
<evidence type="ECO:0000313" key="2">
    <source>
        <dbReference type="EMBL" id="MBA3925624.1"/>
    </source>
</evidence>
<keyword evidence="1" id="KW-1133">Transmembrane helix</keyword>
<dbReference type="AlphaFoldDB" id="A0A7W1YFJ0"/>
<proteinExistence type="predicted"/>
<feature type="transmembrane region" description="Helical" evidence="1">
    <location>
        <begin position="21"/>
        <end position="40"/>
    </location>
</feature>
<keyword evidence="3" id="KW-1185">Reference proteome</keyword>
<dbReference type="PANTHER" id="PTHR37305:SF1">
    <property type="entry name" value="MEMBRANE PROTEIN"/>
    <property type="match status" value="1"/>
</dbReference>
<dbReference type="PANTHER" id="PTHR37305">
    <property type="entry name" value="INTEGRAL MEMBRANE PROTEIN-RELATED"/>
    <property type="match status" value="1"/>
</dbReference>
<feature type="transmembrane region" description="Helical" evidence="1">
    <location>
        <begin position="216"/>
        <end position="236"/>
    </location>
</feature>
<dbReference type="EMBL" id="JABJVM010000003">
    <property type="protein sequence ID" value="MBA3925624.1"/>
    <property type="molecule type" value="Genomic_DNA"/>
</dbReference>
<gene>
    <name evidence="2" type="ORF">HPK16_04635</name>
</gene>
<feature type="transmembrane region" description="Helical" evidence="1">
    <location>
        <begin position="267"/>
        <end position="289"/>
    </location>
</feature>
<dbReference type="Proteomes" id="UP000548787">
    <property type="component" value="Unassembled WGS sequence"/>
</dbReference>
<evidence type="ECO:0000313" key="3">
    <source>
        <dbReference type="Proteomes" id="UP000548787"/>
    </source>
</evidence>
<accession>A0A7W1YFJ0</accession>
<keyword evidence="1" id="KW-0472">Membrane</keyword>
<feature type="transmembrane region" description="Helical" evidence="1">
    <location>
        <begin position="173"/>
        <end position="195"/>
    </location>
</feature>
<sequence length="394" mass="43980">MGQQTLYFKKFYKNKGSWLPIFVFVLAILVVLVMNTRVGAERNLSGMEKEEIATNKAMLAMSEQSITSAQTEEEKAVFKEGDALSKARMEKQQRVVNLYDNGNWSEAYTVKIDLIKESHGVYRGDMKASPELKESIFRQIAIYTKLAELDIKSDQEDMETQGTTFLYRMLTNFFPVFFVIILCFTLNTAFTDRFYQNIDRSLLLPHKFAKVTFQRLLFGLLVAFALYIMTCLIAYLPASLLSGKGSFEYPIAISTNDGMTTKPVGSLLAQMVVLQALAIVVVVFTIDLVSKLFRRVMTTLFVSLLILVAPVLAVGKIVPLNQWAHLLPGTYFNSAAVVDYSLGILCGNGDINFVNGVVVLSVVLLVLLILNVGIDGYRSLSTGMNYKMGEDKAC</sequence>